<name>A0ABN7YIT2_9BURK</name>
<evidence type="ECO:0000313" key="2">
    <source>
        <dbReference type="Proteomes" id="UP000721236"/>
    </source>
</evidence>
<reference evidence="1 2" key="1">
    <citation type="submission" date="2021-08" db="EMBL/GenBank/DDBJ databases">
        <authorList>
            <person name="Peeters C."/>
        </authorList>
    </citation>
    <scope>NUCLEOTIDE SEQUENCE [LARGE SCALE GENOMIC DNA]</scope>
    <source>
        <strain evidence="1 2">LMG 21510</strain>
    </source>
</reference>
<dbReference type="Proteomes" id="UP000721236">
    <property type="component" value="Unassembled WGS sequence"/>
</dbReference>
<sequence>MHSRGNEHLWAKAIAAGEVDVPPPGQRFRVPLTSVEMRAMYQRNRTPEVRALLWEVARLQAIVRRANQLAACFPLYDNHATASSFHIILEALRRELAVEPCVHIEAPAIPGAWPEEMVDAIGPGRQNKRRR</sequence>
<comment type="caution">
    <text evidence="1">The sequence shown here is derived from an EMBL/GenBank/DDBJ whole genome shotgun (WGS) entry which is preliminary data.</text>
</comment>
<organism evidence="1 2">
    <name type="scientific">Cupriavidus respiraculi</name>
    <dbReference type="NCBI Taxonomy" id="195930"/>
    <lineage>
        <taxon>Bacteria</taxon>
        <taxon>Pseudomonadati</taxon>
        <taxon>Pseudomonadota</taxon>
        <taxon>Betaproteobacteria</taxon>
        <taxon>Burkholderiales</taxon>
        <taxon>Burkholderiaceae</taxon>
        <taxon>Cupriavidus</taxon>
    </lineage>
</organism>
<proteinExistence type="predicted"/>
<keyword evidence="2" id="KW-1185">Reference proteome</keyword>
<gene>
    <name evidence="1" type="ORF">LMG21510_01911</name>
</gene>
<protein>
    <submittedName>
        <fullName evidence="1">Uncharacterized protein</fullName>
    </submittedName>
</protein>
<dbReference type="RefSeq" id="WP_224041341.1">
    <property type="nucleotide sequence ID" value="NZ_CAJZAH010000002.1"/>
</dbReference>
<dbReference type="EMBL" id="CAJZAH010000002">
    <property type="protein sequence ID" value="CAG9172251.1"/>
    <property type="molecule type" value="Genomic_DNA"/>
</dbReference>
<accession>A0ABN7YIT2</accession>
<evidence type="ECO:0000313" key="1">
    <source>
        <dbReference type="EMBL" id="CAG9172251.1"/>
    </source>
</evidence>